<protein>
    <recommendedName>
        <fullName evidence="2">Right handed beta helix domain-containing protein</fullName>
    </recommendedName>
</protein>
<organism evidence="1">
    <name type="scientific">marine metagenome</name>
    <dbReference type="NCBI Taxonomy" id="408172"/>
    <lineage>
        <taxon>unclassified sequences</taxon>
        <taxon>metagenomes</taxon>
        <taxon>ecological metagenomes</taxon>
    </lineage>
</organism>
<evidence type="ECO:0008006" key="2">
    <source>
        <dbReference type="Google" id="ProtNLM"/>
    </source>
</evidence>
<evidence type="ECO:0000313" key="1">
    <source>
        <dbReference type="EMBL" id="SVC22183.1"/>
    </source>
</evidence>
<accession>A0A382KFG8</accession>
<gene>
    <name evidence="1" type="ORF">METZ01_LOCUS275037</name>
</gene>
<reference evidence="1" key="1">
    <citation type="submission" date="2018-05" db="EMBL/GenBank/DDBJ databases">
        <authorList>
            <person name="Lanie J.A."/>
            <person name="Ng W.-L."/>
            <person name="Kazmierczak K.M."/>
            <person name="Andrzejewski T.M."/>
            <person name="Davidsen T.M."/>
            <person name="Wayne K.J."/>
            <person name="Tettelin H."/>
            <person name="Glass J.I."/>
            <person name="Rusch D."/>
            <person name="Podicherti R."/>
            <person name="Tsui H.-C.T."/>
            <person name="Winkler M.E."/>
        </authorList>
    </citation>
    <scope>NUCLEOTIDE SEQUENCE</scope>
</reference>
<proteinExistence type="predicted"/>
<sequence>MSLSALELYRMLNFVSDNDDTIEFEFTVEESLTDIDGWLYETTELFLDTASSSTSYISAYLSSSTWLVVESGSPFLSLNYVTDNIQTAINSIDAEGTIYVYAQDFINGGSNILSSTVAFNNKVKIIGGIILDTISSVPLGIIRKNNMLTSGNSYVYQTMTGSTSNWTLSNEYYTSIKNGSGNLFIVSPDSTIEGLTITECVNKNIATEATLNTGNYGTAGAILCSGSSEFPVNAKIKHCDIKLNEAVLGGGAYIYNNVNPEFYGCLFTDNVASEGGSLIIRDIKVQQDGTLPLFTSCKFVGENSTIVIDYGSLAEFSQCEIESKIYIDNRNNKEKDTYVKFSQCQNMQIYLNNEARILLDNCTATVTSKYNTTID</sequence>
<feature type="non-terminal residue" evidence="1">
    <location>
        <position position="375"/>
    </location>
</feature>
<dbReference type="AlphaFoldDB" id="A0A382KFG8"/>
<name>A0A382KFG8_9ZZZZ</name>
<dbReference type="EMBL" id="UINC01079812">
    <property type="protein sequence ID" value="SVC22183.1"/>
    <property type="molecule type" value="Genomic_DNA"/>
</dbReference>